<evidence type="ECO:0000313" key="4">
    <source>
        <dbReference type="EMBL" id="QBE99034.1"/>
    </source>
</evidence>
<evidence type="ECO:0000256" key="1">
    <source>
        <dbReference type="ARBA" id="ARBA00023125"/>
    </source>
</evidence>
<dbReference type="KEGG" id="bpro:PMF13cell1_04605"/>
<dbReference type="Proteomes" id="UP000289794">
    <property type="component" value="Chromosome"/>
</dbReference>
<name>A0A4P6M1W5_9FIRM</name>
<dbReference type="PRINTS" id="PR00455">
    <property type="entry name" value="HTHTETR"/>
</dbReference>
<dbReference type="GO" id="GO:0000976">
    <property type="term" value="F:transcription cis-regulatory region binding"/>
    <property type="evidence" value="ECO:0007669"/>
    <property type="project" value="TreeGrafter"/>
</dbReference>
<dbReference type="AlphaFoldDB" id="A0A4P6M1W5"/>
<feature type="DNA-binding region" description="H-T-H motif" evidence="2">
    <location>
        <begin position="24"/>
        <end position="43"/>
    </location>
</feature>
<proteinExistence type="predicted"/>
<dbReference type="EMBL" id="CP035945">
    <property type="protein sequence ID" value="QBE99034.1"/>
    <property type="molecule type" value="Genomic_DNA"/>
</dbReference>
<gene>
    <name evidence="4" type="primary">acrR</name>
    <name evidence="4" type="ORF">PMF13cell1_04605</name>
</gene>
<dbReference type="Gene3D" id="1.10.357.10">
    <property type="entry name" value="Tetracycline Repressor, domain 2"/>
    <property type="match status" value="1"/>
</dbReference>
<keyword evidence="1 2" id="KW-0238">DNA-binding</keyword>
<dbReference type="PANTHER" id="PTHR30055">
    <property type="entry name" value="HTH-TYPE TRANSCRIPTIONAL REGULATOR RUTR"/>
    <property type="match status" value="1"/>
</dbReference>
<evidence type="ECO:0000259" key="3">
    <source>
        <dbReference type="PROSITE" id="PS50977"/>
    </source>
</evidence>
<dbReference type="SUPFAM" id="SSF46689">
    <property type="entry name" value="Homeodomain-like"/>
    <property type="match status" value="1"/>
</dbReference>
<dbReference type="InterPro" id="IPR001647">
    <property type="entry name" value="HTH_TetR"/>
</dbReference>
<dbReference type="PANTHER" id="PTHR30055:SF226">
    <property type="entry name" value="HTH-TYPE TRANSCRIPTIONAL REGULATOR PKSA"/>
    <property type="match status" value="1"/>
</dbReference>
<protein>
    <submittedName>
        <fullName evidence="4">HTH-type transcriptional regulator AcrR</fullName>
    </submittedName>
</protein>
<dbReference type="GO" id="GO:0003700">
    <property type="term" value="F:DNA-binding transcription factor activity"/>
    <property type="evidence" value="ECO:0007669"/>
    <property type="project" value="TreeGrafter"/>
</dbReference>
<dbReference type="PROSITE" id="PS50977">
    <property type="entry name" value="HTH_TETR_2"/>
    <property type="match status" value="1"/>
</dbReference>
<dbReference type="Pfam" id="PF00440">
    <property type="entry name" value="TetR_N"/>
    <property type="match status" value="1"/>
</dbReference>
<dbReference type="InterPro" id="IPR050109">
    <property type="entry name" value="HTH-type_TetR-like_transc_reg"/>
</dbReference>
<accession>A0A4P6M1W5</accession>
<evidence type="ECO:0000313" key="5">
    <source>
        <dbReference type="Proteomes" id="UP000289794"/>
    </source>
</evidence>
<evidence type="ECO:0000256" key="2">
    <source>
        <dbReference type="PROSITE-ProRule" id="PRU00335"/>
    </source>
</evidence>
<dbReference type="RefSeq" id="WP_130182252.1">
    <property type="nucleotide sequence ID" value="NZ_CP035945.1"/>
</dbReference>
<dbReference type="InterPro" id="IPR009057">
    <property type="entry name" value="Homeodomain-like_sf"/>
</dbReference>
<reference evidence="4 5" key="1">
    <citation type="submission" date="2019-01" db="EMBL/GenBank/DDBJ databases">
        <title>PMF-metabolizing Aryl O-demethylase.</title>
        <authorList>
            <person name="Kim M."/>
        </authorList>
    </citation>
    <scope>NUCLEOTIDE SEQUENCE [LARGE SCALE GENOMIC DNA]</scope>
    <source>
        <strain evidence="4 5">PMF1</strain>
    </source>
</reference>
<sequence length="203" mass="24303">MKTREKILKEALILFSERGFHAVSVRDIAKAVGIKESSLYNHFKNKQDIFDSIVDIQWENAKAYFREKELPFAPEEKKNVFIERDFDRLSEKVLSVFSFFFENEENVRYRRLLILSQYEYPRAKEIYIQLYRNYMLEFQSSLFLSLMEAGVLEKRDPDKLALEFYGPVFLLLHTCTGLEEAKPKFVEHLRQFVEVYGKKEENR</sequence>
<feature type="domain" description="HTH tetR-type" evidence="3">
    <location>
        <begin position="1"/>
        <end position="61"/>
    </location>
</feature>
<organism evidence="4 5">
    <name type="scientific">Blautia producta</name>
    <dbReference type="NCBI Taxonomy" id="33035"/>
    <lineage>
        <taxon>Bacteria</taxon>
        <taxon>Bacillati</taxon>
        <taxon>Bacillota</taxon>
        <taxon>Clostridia</taxon>
        <taxon>Lachnospirales</taxon>
        <taxon>Lachnospiraceae</taxon>
        <taxon>Blautia</taxon>
    </lineage>
</organism>